<keyword evidence="4" id="KW-1185">Reference proteome</keyword>
<comment type="caution">
    <text evidence="2">The sequence shown here is derived from an EMBL/GenBank/DDBJ whole genome shotgun (WGS) entry which is preliminary data.</text>
</comment>
<reference evidence="2" key="3">
    <citation type="submission" date="2020-09" db="EMBL/GenBank/DDBJ databases">
        <authorList>
            <person name="Sun Q."/>
            <person name="Zhou Y."/>
        </authorList>
    </citation>
    <scope>NUCLEOTIDE SEQUENCE</scope>
    <source>
        <strain evidence="2">CGMCC 4.7206</strain>
    </source>
</reference>
<evidence type="ECO:0000313" key="2">
    <source>
        <dbReference type="EMBL" id="GGI97731.1"/>
    </source>
</evidence>
<dbReference type="EMBL" id="BAAAHC010000009">
    <property type="protein sequence ID" value="GAA0522885.1"/>
    <property type="molecule type" value="Genomic_DNA"/>
</dbReference>
<accession>A0A917K1X8</accession>
<evidence type="ECO:0000313" key="1">
    <source>
        <dbReference type="EMBL" id="GAA0522885.1"/>
    </source>
</evidence>
<dbReference type="Proteomes" id="UP001500220">
    <property type="component" value="Unassembled WGS sequence"/>
</dbReference>
<gene>
    <name evidence="1" type="ORF">GCM10009545_26330</name>
    <name evidence="2" type="ORF">GCM10011581_38610</name>
</gene>
<evidence type="ECO:0000313" key="3">
    <source>
        <dbReference type="Proteomes" id="UP000597989"/>
    </source>
</evidence>
<proteinExistence type="predicted"/>
<dbReference type="EMBL" id="BMMT01000015">
    <property type="protein sequence ID" value="GGI97731.1"/>
    <property type="molecule type" value="Genomic_DNA"/>
</dbReference>
<dbReference type="AlphaFoldDB" id="A0A917K1X8"/>
<protein>
    <submittedName>
        <fullName evidence="2">Uncharacterized protein</fullName>
    </submittedName>
</protein>
<dbReference type="Proteomes" id="UP000597989">
    <property type="component" value="Unassembled WGS sequence"/>
</dbReference>
<organism evidence="2 3">
    <name type="scientific">Saccharopolyspora thermophila</name>
    <dbReference type="NCBI Taxonomy" id="89367"/>
    <lineage>
        <taxon>Bacteria</taxon>
        <taxon>Bacillati</taxon>
        <taxon>Actinomycetota</taxon>
        <taxon>Actinomycetes</taxon>
        <taxon>Pseudonocardiales</taxon>
        <taxon>Pseudonocardiaceae</taxon>
        <taxon>Saccharopolyspora</taxon>
    </lineage>
</organism>
<evidence type="ECO:0000313" key="4">
    <source>
        <dbReference type="Proteomes" id="UP001500220"/>
    </source>
</evidence>
<reference evidence="1" key="4">
    <citation type="submission" date="2023-12" db="EMBL/GenBank/DDBJ databases">
        <authorList>
            <person name="Sun Q."/>
            <person name="Inoue M."/>
        </authorList>
    </citation>
    <scope>NUCLEOTIDE SEQUENCE</scope>
    <source>
        <strain evidence="1">JCM 10664</strain>
    </source>
</reference>
<reference evidence="2 3" key="1">
    <citation type="journal article" date="2014" name="Int. J. Syst. Evol. Microbiol.">
        <title>Complete genome sequence of Corynebacterium casei LMG S-19264T (=DSM 44701T), isolated from a smear-ripened cheese.</title>
        <authorList>
            <consortium name="US DOE Joint Genome Institute (JGI-PGF)"/>
            <person name="Walter F."/>
            <person name="Albersmeier A."/>
            <person name="Kalinowski J."/>
            <person name="Ruckert C."/>
        </authorList>
    </citation>
    <scope>NUCLEOTIDE SEQUENCE [LARGE SCALE GENOMIC DNA]</scope>
    <source>
        <strain evidence="2 3">CGMCC 4.7206</strain>
    </source>
</reference>
<sequence length="65" mass="6553">MDDGETARPQVRAGGGAVCAHIGIGTDDAQARRARDRLADALAAYRTALLEAASTSGSAWGAGPQ</sequence>
<reference evidence="1 4" key="2">
    <citation type="journal article" date="2019" name="Int. J. Syst. Evol. Microbiol.">
        <title>The Global Catalogue of Microorganisms (GCM) 10K type strain sequencing project: providing services to taxonomists for standard genome sequencing and annotation.</title>
        <authorList>
            <consortium name="The Broad Institute Genomics Platform"/>
            <consortium name="The Broad Institute Genome Sequencing Center for Infectious Disease"/>
            <person name="Wu L."/>
            <person name="Ma J."/>
        </authorList>
    </citation>
    <scope>NUCLEOTIDE SEQUENCE [LARGE SCALE GENOMIC DNA]</scope>
    <source>
        <strain evidence="1 4">JCM 10664</strain>
    </source>
</reference>
<name>A0A917K1X8_9PSEU</name>